<sequence>MRSGFLGPWPGEQWRARTFVSRQKDPWKLKGPQPFLRFSKDGRRPSSPPWAYNLIFHDPCSPSKSRQLSATSGLQGNSGYMQRPGFRSRMRFGLRCVKWARGARVAGN</sequence>
<dbReference type="EMBL" id="BLXT01008388">
    <property type="protein sequence ID" value="GFO48366.1"/>
    <property type="molecule type" value="Genomic_DNA"/>
</dbReference>
<reference evidence="2 3" key="1">
    <citation type="journal article" date="2021" name="Elife">
        <title>Chloroplast acquisition without the gene transfer in kleptoplastic sea slugs, Plakobranchus ocellatus.</title>
        <authorList>
            <person name="Maeda T."/>
            <person name="Takahashi S."/>
            <person name="Yoshida T."/>
            <person name="Shimamura S."/>
            <person name="Takaki Y."/>
            <person name="Nagai Y."/>
            <person name="Toyoda A."/>
            <person name="Suzuki Y."/>
            <person name="Arimoto A."/>
            <person name="Ishii H."/>
            <person name="Satoh N."/>
            <person name="Nishiyama T."/>
            <person name="Hasebe M."/>
            <person name="Maruyama T."/>
            <person name="Minagawa J."/>
            <person name="Obokata J."/>
            <person name="Shigenobu S."/>
        </authorList>
    </citation>
    <scope>NUCLEOTIDE SEQUENCE [LARGE SCALE GENOMIC DNA]</scope>
</reference>
<keyword evidence="3" id="KW-1185">Reference proteome</keyword>
<name>A0AAV4DW58_9GAST</name>
<feature type="compositionally biased region" description="Polar residues" evidence="1">
    <location>
        <begin position="63"/>
        <end position="80"/>
    </location>
</feature>
<accession>A0AAV4DW58</accession>
<dbReference type="Proteomes" id="UP000735302">
    <property type="component" value="Unassembled WGS sequence"/>
</dbReference>
<comment type="caution">
    <text evidence="2">The sequence shown here is derived from an EMBL/GenBank/DDBJ whole genome shotgun (WGS) entry which is preliminary data.</text>
</comment>
<evidence type="ECO:0000313" key="3">
    <source>
        <dbReference type="Proteomes" id="UP000735302"/>
    </source>
</evidence>
<gene>
    <name evidence="2" type="ORF">PoB_007487100</name>
</gene>
<organism evidence="2 3">
    <name type="scientific">Plakobranchus ocellatus</name>
    <dbReference type="NCBI Taxonomy" id="259542"/>
    <lineage>
        <taxon>Eukaryota</taxon>
        <taxon>Metazoa</taxon>
        <taxon>Spiralia</taxon>
        <taxon>Lophotrochozoa</taxon>
        <taxon>Mollusca</taxon>
        <taxon>Gastropoda</taxon>
        <taxon>Heterobranchia</taxon>
        <taxon>Euthyneura</taxon>
        <taxon>Panpulmonata</taxon>
        <taxon>Sacoglossa</taxon>
        <taxon>Placobranchoidea</taxon>
        <taxon>Plakobranchidae</taxon>
        <taxon>Plakobranchus</taxon>
    </lineage>
</organism>
<protein>
    <submittedName>
        <fullName evidence="2">Uncharacterized protein</fullName>
    </submittedName>
</protein>
<proteinExistence type="predicted"/>
<feature type="region of interest" description="Disordered" evidence="1">
    <location>
        <begin position="63"/>
        <end position="82"/>
    </location>
</feature>
<evidence type="ECO:0000313" key="2">
    <source>
        <dbReference type="EMBL" id="GFO48366.1"/>
    </source>
</evidence>
<evidence type="ECO:0000256" key="1">
    <source>
        <dbReference type="SAM" id="MobiDB-lite"/>
    </source>
</evidence>
<dbReference type="AlphaFoldDB" id="A0AAV4DW58"/>